<feature type="compositionally biased region" description="Polar residues" evidence="1">
    <location>
        <begin position="288"/>
        <end position="303"/>
    </location>
</feature>
<proteinExistence type="predicted"/>
<feature type="chain" id="PRO_5034656021" evidence="2">
    <location>
        <begin position="22"/>
        <end position="465"/>
    </location>
</feature>
<name>A0A8H4PBP1_9HYPO</name>
<dbReference type="AlphaFoldDB" id="A0A8H4PBP1"/>
<evidence type="ECO:0000256" key="2">
    <source>
        <dbReference type="SAM" id="SignalP"/>
    </source>
</evidence>
<accession>A0A8H4PBP1</accession>
<dbReference type="Proteomes" id="UP000605986">
    <property type="component" value="Unassembled WGS sequence"/>
</dbReference>
<dbReference type="OrthoDB" id="3660917at2759"/>
<comment type="caution">
    <text evidence="3">The sequence shown here is derived from an EMBL/GenBank/DDBJ whole genome shotgun (WGS) entry which is preliminary data.</text>
</comment>
<protein>
    <submittedName>
        <fullName evidence="3">Uncharacterized protein</fullName>
    </submittedName>
</protein>
<evidence type="ECO:0000313" key="4">
    <source>
        <dbReference type="Proteomes" id="UP000605986"/>
    </source>
</evidence>
<keyword evidence="4" id="KW-1185">Reference proteome</keyword>
<organism evidence="3 4">
    <name type="scientific">Fusarium austroafricanum</name>
    <dbReference type="NCBI Taxonomy" id="2364996"/>
    <lineage>
        <taxon>Eukaryota</taxon>
        <taxon>Fungi</taxon>
        <taxon>Dikarya</taxon>
        <taxon>Ascomycota</taxon>
        <taxon>Pezizomycotina</taxon>
        <taxon>Sordariomycetes</taxon>
        <taxon>Hypocreomycetidae</taxon>
        <taxon>Hypocreales</taxon>
        <taxon>Nectriaceae</taxon>
        <taxon>Fusarium</taxon>
        <taxon>Fusarium concolor species complex</taxon>
    </lineage>
</organism>
<gene>
    <name evidence="3" type="ORF">F53441_2661</name>
</gene>
<dbReference type="EMBL" id="JAADJG010000112">
    <property type="protein sequence ID" value="KAF4454922.1"/>
    <property type="molecule type" value="Genomic_DNA"/>
</dbReference>
<keyword evidence="2" id="KW-0732">Signal</keyword>
<reference evidence="3" key="1">
    <citation type="submission" date="2020-01" db="EMBL/GenBank/DDBJ databases">
        <title>Identification and distribution of gene clusters putatively required for synthesis of sphingolipid metabolism inhibitors in phylogenetically diverse species of the filamentous fungus Fusarium.</title>
        <authorList>
            <person name="Kim H.-S."/>
            <person name="Busman M."/>
            <person name="Brown D.W."/>
            <person name="Divon H."/>
            <person name="Uhlig S."/>
            <person name="Proctor R.H."/>
        </authorList>
    </citation>
    <scope>NUCLEOTIDE SEQUENCE</scope>
    <source>
        <strain evidence="3">NRRL 53441</strain>
    </source>
</reference>
<evidence type="ECO:0000256" key="1">
    <source>
        <dbReference type="SAM" id="MobiDB-lite"/>
    </source>
</evidence>
<feature type="region of interest" description="Disordered" evidence="1">
    <location>
        <begin position="279"/>
        <end position="303"/>
    </location>
</feature>
<sequence>MFSTTLVLSFLAVCGIPQTAATPLDSRAAQAVHYGTCTTTHNPYQGACRLGNGDVLFCDYGSCLDSQLKPLPGSCTYDDAAGDGAQVYLKPLDATIAMRPGGFSSPSLLKTNTNCCAVIFSLLATLLATNFVNTNYPVRIPDNVALITNSNQFRDKSLMLSLAKSVGSKFNPLSSILEALFETNFAKAGYTVHIPDDAIWITSWNQFRSEAPKFGKMVVYKYGGFVIEVDEKIVLVTDAKMTKEIYDLLTKLENNDVQHQSQPQTPNKGVSEIGQVRNESHIVPPTESPLTDTNRTKPQPSMFQYNPQAQEPAEFKPNFIPREDLTTDQKEMNEILRYMNRDPYLVGRSFLGMDGVYRFFDADSNVHYAVGLRPGLIKAFLDSLPYNAEAEKFYRGVDGSKVPKEQWYTPPAIEICPPLSEKTRRIMRDIWEKNRETFDKMSEDRKNGIYPERPFYCIASDHKLE</sequence>
<feature type="signal peptide" evidence="2">
    <location>
        <begin position="1"/>
        <end position="21"/>
    </location>
</feature>
<evidence type="ECO:0000313" key="3">
    <source>
        <dbReference type="EMBL" id="KAF4454922.1"/>
    </source>
</evidence>